<reference evidence="8" key="1">
    <citation type="submission" date="2020-12" db="EMBL/GenBank/DDBJ databases">
        <title>WGS assembly of Carya illinoinensis cv. Pawnee.</title>
        <authorList>
            <person name="Platts A."/>
            <person name="Shu S."/>
            <person name="Wright S."/>
            <person name="Barry K."/>
            <person name="Edger P."/>
            <person name="Pires J.C."/>
            <person name="Schmutz J."/>
        </authorList>
    </citation>
    <scope>NUCLEOTIDE SEQUENCE</scope>
    <source>
        <tissue evidence="8">Leaf</tissue>
    </source>
</reference>
<feature type="domain" description="Cyclin-like" evidence="6">
    <location>
        <begin position="112"/>
        <end position="200"/>
    </location>
</feature>
<organism evidence="8 9">
    <name type="scientific">Carya illinoinensis</name>
    <name type="common">Pecan</name>
    <dbReference type="NCBI Taxonomy" id="32201"/>
    <lineage>
        <taxon>Eukaryota</taxon>
        <taxon>Viridiplantae</taxon>
        <taxon>Streptophyta</taxon>
        <taxon>Embryophyta</taxon>
        <taxon>Tracheophyta</taxon>
        <taxon>Spermatophyta</taxon>
        <taxon>Magnoliopsida</taxon>
        <taxon>eudicotyledons</taxon>
        <taxon>Gunneridae</taxon>
        <taxon>Pentapetalae</taxon>
        <taxon>rosids</taxon>
        <taxon>fabids</taxon>
        <taxon>Fagales</taxon>
        <taxon>Juglandaceae</taxon>
        <taxon>Carya</taxon>
    </lineage>
</organism>
<dbReference type="FunFam" id="1.10.472.10:FF:000070">
    <property type="entry name" value="CYCLIN D32"/>
    <property type="match status" value="1"/>
</dbReference>
<gene>
    <name evidence="8" type="ORF">CIPAW_05G009800</name>
</gene>
<keyword evidence="4" id="KW-0131">Cell cycle</keyword>
<keyword evidence="9" id="KW-1185">Reference proteome</keyword>
<proteinExistence type="inferred from homology"/>
<evidence type="ECO:0000256" key="2">
    <source>
        <dbReference type="ARBA" id="ARBA00022618"/>
    </source>
</evidence>
<dbReference type="Pfam" id="PF02984">
    <property type="entry name" value="Cyclin_C"/>
    <property type="match status" value="1"/>
</dbReference>
<feature type="domain" description="Cyclin C-terminal" evidence="7">
    <location>
        <begin position="209"/>
        <end position="337"/>
    </location>
</feature>
<name>A0A8T1QD91_CARIL</name>
<evidence type="ECO:0000259" key="7">
    <source>
        <dbReference type="SMART" id="SM01332"/>
    </source>
</evidence>
<dbReference type="InterPro" id="IPR048258">
    <property type="entry name" value="Cyclins_cyclin-box"/>
</dbReference>
<dbReference type="GO" id="GO:0010444">
    <property type="term" value="P:guard mother cell differentiation"/>
    <property type="evidence" value="ECO:0007669"/>
    <property type="project" value="UniProtKB-ARBA"/>
</dbReference>
<accession>A0A8T1QD91</accession>
<dbReference type="InterPro" id="IPR013763">
    <property type="entry name" value="Cyclin-like_dom"/>
</dbReference>
<feature type="domain" description="Cyclin-like" evidence="6">
    <location>
        <begin position="213"/>
        <end position="301"/>
    </location>
</feature>
<comment type="similarity">
    <text evidence="1">Belongs to the cyclin family. Cyclin D subfamily.</text>
</comment>
<dbReference type="FunFam" id="1.10.472.10:FF:000060">
    <property type="entry name" value="D6-type cyclin"/>
    <property type="match status" value="1"/>
</dbReference>
<evidence type="ECO:0000259" key="6">
    <source>
        <dbReference type="SMART" id="SM00385"/>
    </source>
</evidence>
<keyword evidence="2" id="KW-0132">Cell division</keyword>
<dbReference type="Pfam" id="PF00134">
    <property type="entry name" value="Cyclin_N"/>
    <property type="match status" value="1"/>
</dbReference>
<evidence type="ECO:0000256" key="4">
    <source>
        <dbReference type="ARBA" id="ARBA00023306"/>
    </source>
</evidence>
<dbReference type="SMART" id="SM00385">
    <property type="entry name" value="CYCLIN"/>
    <property type="match status" value="2"/>
</dbReference>
<evidence type="ECO:0008006" key="10">
    <source>
        <dbReference type="Google" id="ProtNLM"/>
    </source>
</evidence>
<dbReference type="GO" id="GO:0051301">
    <property type="term" value="P:cell division"/>
    <property type="evidence" value="ECO:0007669"/>
    <property type="project" value="UniProtKB-KW"/>
</dbReference>
<dbReference type="GO" id="GO:0048316">
    <property type="term" value="P:seed development"/>
    <property type="evidence" value="ECO:0007669"/>
    <property type="project" value="UniProtKB-ARBA"/>
</dbReference>
<dbReference type="CDD" id="cd20544">
    <property type="entry name" value="CYCLIN_AtCycD-like_rpt2"/>
    <property type="match status" value="1"/>
</dbReference>
<dbReference type="PANTHER" id="PTHR10177">
    <property type="entry name" value="CYCLINS"/>
    <property type="match status" value="1"/>
</dbReference>
<dbReference type="SMART" id="SM01332">
    <property type="entry name" value="Cyclin_C"/>
    <property type="match status" value="1"/>
</dbReference>
<dbReference type="InterPro" id="IPR004367">
    <property type="entry name" value="Cyclin_C-dom"/>
</dbReference>
<dbReference type="EMBL" id="CM031813">
    <property type="protein sequence ID" value="KAG6652488.1"/>
    <property type="molecule type" value="Genomic_DNA"/>
</dbReference>
<dbReference type="InterPro" id="IPR039361">
    <property type="entry name" value="Cyclin"/>
</dbReference>
<evidence type="ECO:0000313" key="9">
    <source>
        <dbReference type="Proteomes" id="UP000811609"/>
    </source>
</evidence>
<dbReference type="CDD" id="cd20543">
    <property type="entry name" value="CYCLIN_AtCycD-like_rpt1"/>
    <property type="match status" value="1"/>
</dbReference>
<evidence type="ECO:0000256" key="5">
    <source>
        <dbReference type="RuleBase" id="RU000383"/>
    </source>
</evidence>
<dbReference type="Proteomes" id="UP000811609">
    <property type="component" value="Chromosome 5"/>
</dbReference>
<evidence type="ECO:0000256" key="3">
    <source>
        <dbReference type="ARBA" id="ARBA00023127"/>
    </source>
</evidence>
<dbReference type="PROSITE" id="PS00292">
    <property type="entry name" value="CYCLINS"/>
    <property type="match status" value="1"/>
</dbReference>
<sequence length="381" mass="43604">MAIQLQNEQQIEQQQVQGSSLSLDSLYCEEERWVEEGEVLQGESERETYGSQNNNFNKPSLLPLRLSEQDLFWEDEELLSLFSKEQKQAHLDYSIVETDSNTISVARREAVEWMLKVQVYYRFSIPTAILAINYLDRFLTSLHIQRDKPGMIQLVAVACLSLAAKVEETQVPLLLDLQVEGTKYVFEAKNIQRMELLVLATLQWKMQPVTPLSFIDHVIRRIRLKPHLHLEFLRRCERLLLSVVSGSRFVGYLPSVLATATMMHVIYQVEPCNHIEYENQLLGVLEISKEKVNNCYNLIAELSKADNCDYYNLHKRKYEQIPCSPNGVIDAAFSSDGSNDSWAVGSSVYSSPEPLFKKSRSANEQQLKFSPFSVDIVGSSP</sequence>
<comment type="caution">
    <text evidence="8">The sequence shown here is derived from an EMBL/GenBank/DDBJ whole genome shotgun (WGS) entry which is preliminary data.</text>
</comment>
<evidence type="ECO:0000313" key="8">
    <source>
        <dbReference type="EMBL" id="KAG6652488.1"/>
    </source>
</evidence>
<dbReference type="AlphaFoldDB" id="A0A8T1QD91"/>
<evidence type="ECO:0000256" key="1">
    <source>
        <dbReference type="ARBA" id="ARBA00009065"/>
    </source>
</evidence>
<dbReference type="InterPro" id="IPR006671">
    <property type="entry name" value="Cyclin_N"/>
</dbReference>
<protein>
    <recommendedName>
        <fullName evidence="10">B-like cyclin</fullName>
    </recommendedName>
</protein>
<keyword evidence="3 5" id="KW-0195">Cyclin</keyword>